<accession>A0A4Q1HIP4</accession>
<dbReference type="PANTHER" id="PTHR43272:SF33">
    <property type="entry name" value="AMP-BINDING DOMAIN-CONTAINING PROTEIN-RELATED"/>
    <property type="match status" value="1"/>
</dbReference>
<sequence length="658" mass="72726">MAQDLFASSPMPEVTDTFPSLLMAHARVRGDRPAIREKDLGIWQALTWTQVAALARRVAHGLAAQGVVPGQHVAVVGENRPRLYISMMAAQALGAIPVPMYQDAVAQEMAYVLQDAAIGVVIAENQEQVDKMLELRESCPDLRCVVYDDPRGLRHYSDPMLMSFDELLAAGDEHAARDDGFFDRAAQAVRPQDTAAMFYTSGTTGKPKGVVLTHAALIDRARAVQDMEKLTDREDVLAYLPPAWIGQNMFSYTQLLVTGFTVNHPESPSTVAIDMRDIGPTYYFAPPRILEDLLTRVLIRMEDAGYLKRRLFKACMNLARRVGVRILDGEPVGLYDRLRYALGDVLIYGPLRNALGMSRVRVAYTAGEAIGPDLFTFYRSLGINLKQLYGSTETSVFVCVQPDGKVRADTVGPPVAGVEIRVADNGEILVRSPGLFKEYYRNPAATLEARGEDGWFHTGDAGYLDQDGQLKIIDRAKDVGKLADGSLFAPKYIENKLKFFPHIKEVVAFGAGRDQVCAFINIDLEAVGNWAERRGLAYAGYTDLAGKDEVHELILGCVEQANADLARDPRLAASQVRRFLILHKELDPDDDELTRTRKVRRAFIAQKYAVLVDALFAGRATQYIETEVKFEDGRTGRIAADLKLRDARVFPALAGEAA</sequence>
<dbReference type="Pfam" id="PF23562">
    <property type="entry name" value="AMP-binding_C_3"/>
    <property type="match status" value="1"/>
</dbReference>
<dbReference type="GO" id="GO:0016020">
    <property type="term" value="C:membrane"/>
    <property type="evidence" value="ECO:0007669"/>
    <property type="project" value="TreeGrafter"/>
</dbReference>
<keyword evidence="4" id="KW-0436">Ligase</keyword>
<dbReference type="InterPro" id="IPR000873">
    <property type="entry name" value="AMP-dep_synth/lig_dom"/>
</dbReference>
<comment type="caution">
    <text evidence="4">The sequence shown here is derived from an EMBL/GenBank/DDBJ whole genome shotgun (WGS) entry which is preliminary data.</text>
</comment>
<dbReference type="GO" id="GO:0004467">
    <property type="term" value="F:long-chain fatty acid-CoA ligase activity"/>
    <property type="evidence" value="ECO:0007669"/>
    <property type="project" value="TreeGrafter"/>
</dbReference>
<dbReference type="InterPro" id="IPR042099">
    <property type="entry name" value="ANL_N_sf"/>
</dbReference>
<dbReference type="PANTHER" id="PTHR43272">
    <property type="entry name" value="LONG-CHAIN-FATTY-ACID--COA LIGASE"/>
    <property type="match status" value="1"/>
</dbReference>
<evidence type="ECO:0000256" key="1">
    <source>
        <dbReference type="ARBA" id="ARBA00022741"/>
    </source>
</evidence>
<dbReference type="AlphaFoldDB" id="A0A4Q1HIP4"/>
<evidence type="ECO:0000313" key="4">
    <source>
        <dbReference type="EMBL" id="RXN86861.1"/>
    </source>
</evidence>
<reference evidence="4 5" key="1">
    <citation type="journal article" date="2017" name="Int. J. Syst. Evol. Microbiol.">
        <title>Achromobacter aloeverae sp. nov., isolated from the root of Aloe vera (L.) Burm.f.</title>
        <authorList>
            <person name="Kuncharoen N."/>
            <person name="Muramatsu Y."/>
            <person name="Shibata C."/>
            <person name="Kamakura Y."/>
            <person name="Nakagawa Y."/>
            <person name="Tanasupawat S."/>
        </authorList>
    </citation>
    <scope>NUCLEOTIDE SEQUENCE [LARGE SCALE GENOMIC DNA]</scope>
    <source>
        <strain evidence="4 5">AVA-1</strain>
    </source>
</reference>
<dbReference type="OrthoDB" id="9766486at2"/>
<keyword evidence="1" id="KW-0547">Nucleotide-binding</keyword>
<feature type="domain" description="AMP-dependent synthetase/ligase" evidence="3">
    <location>
        <begin position="25"/>
        <end position="440"/>
    </location>
</feature>
<evidence type="ECO:0000256" key="2">
    <source>
        <dbReference type="ARBA" id="ARBA00022840"/>
    </source>
</evidence>
<dbReference type="Gene3D" id="3.40.50.12780">
    <property type="entry name" value="N-terminal domain of ligase-like"/>
    <property type="match status" value="1"/>
</dbReference>
<dbReference type="PROSITE" id="PS00455">
    <property type="entry name" value="AMP_BINDING"/>
    <property type="match status" value="1"/>
</dbReference>
<dbReference type="SUPFAM" id="SSF56801">
    <property type="entry name" value="Acetyl-CoA synthetase-like"/>
    <property type="match status" value="1"/>
</dbReference>
<dbReference type="InterPro" id="IPR020845">
    <property type="entry name" value="AMP-binding_CS"/>
</dbReference>
<dbReference type="Pfam" id="PF00501">
    <property type="entry name" value="AMP-binding"/>
    <property type="match status" value="1"/>
</dbReference>
<evidence type="ECO:0000313" key="5">
    <source>
        <dbReference type="Proteomes" id="UP000290849"/>
    </source>
</evidence>
<evidence type="ECO:0000259" key="3">
    <source>
        <dbReference type="Pfam" id="PF00501"/>
    </source>
</evidence>
<dbReference type="EMBL" id="PYAL01000005">
    <property type="protein sequence ID" value="RXN86861.1"/>
    <property type="molecule type" value="Genomic_DNA"/>
</dbReference>
<protein>
    <submittedName>
        <fullName evidence="4">Long-chain fatty acid--CoA ligase</fullName>
    </submittedName>
</protein>
<dbReference type="GO" id="GO:0005524">
    <property type="term" value="F:ATP binding"/>
    <property type="evidence" value="ECO:0007669"/>
    <property type="project" value="UniProtKB-KW"/>
</dbReference>
<proteinExistence type="predicted"/>
<name>A0A4Q1HIP4_9BURK</name>
<keyword evidence="5" id="KW-1185">Reference proteome</keyword>
<dbReference type="Proteomes" id="UP000290849">
    <property type="component" value="Unassembled WGS sequence"/>
</dbReference>
<organism evidence="4 5">
    <name type="scientific">Achromobacter aloeverae</name>
    <dbReference type="NCBI Taxonomy" id="1750518"/>
    <lineage>
        <taxon>Bacteria</taxon>
        <taxon>Pseudomonadati</taxon>
        <taxon>Pseudomonadota</taxon>
        <taxon>Betaproteobacteria</taxon>
        <taxon>Burkholderiales</taxon>
        <taxon>Alcaligenaceae</taxon>
        <taxon>Achromobacter</taxon>
    </lineage>
</organism>
<keyword evidence="2" id="KW-0067">ATP-binding</keyword>
<gene>
    <name evidence="4" type="ORF">C7R54_18305</name>
</gene>